<reference evidence="2" key="1">
    <citation type="journal article" date="2019" name="Int. J. Syst. Evol. Microbiol.">
        <title>The Global Catalogue of Microorganisms (GCM) 10K type strain sequencing project: providing services to taxonomists for standard genome sequencing and annotation.</title>
        <authorList>
            <consortium name="The Broad Institute Genomics Platform"/>
            <consortium name="The Broad Institute Genome Sequencing Center for Infectious Disease"/>
            <person name="Wu L."/>
            <person name="Ma J."/>
        </authorList>
    </citation>
    <scope>NUCLEOTIDE SEQUENCE [LARGE SCALE GENOMIC DNA]</scope>
    <source>
        <strain evidence="2">KCTC 42644</strain>
    </source>
</reference>
<dbReference type="Pfam" id="PF14384">
    <property type="entry name" value="BrnA_antitoxin"/>
    <property type="match status" value="1"/>
</dbReference>
<sequence length="78" mass="8838">MFDDDNPEWTREDFARATPVNGNLAAALSAIRKARGAQKAPTKKQVSLRLDQDVLDRFKATGPGWQRRMNEVLRKAQL</sequence>
<dbReference type="RefSeq" id="WP_380862816.1">
    <property type="nucleotide sequence ID" value="NZ_JBHRXV010000011.1"/>
</dbReference>
<evidence type="ECO:0000313" key="1">
    <source>
        <dbReference type="EMBL" id="MFC3713886.1"/>
    </source>
</evidence>
<dbReference type="EMBL" id="JBHRXV010000011">
    <property type="protein sequence ID" value="MFC3713886.1"/>
    <property type="molecule type" value="Genomic_DNA"/>
</dbReference>
<comment type="caution">
    <text evidence="1">The sequence shown here is derived from an EMBL/GenBank/DDBJ whole genome shotgun (WGS) entry which is preliminary data.</text>
</comment>
<dbReference type="Proteomes" id="UP001595615">
    <property type="component" value="Unassembled WGS sequence"/>
</dbReference>
<keyword evidence="2" id="KW-1185">Reference proteome</keyword>
<accession>A0ABV7XD94</accession>
<name>A0ABV7XD94_9SPHN</name>
<organism evidence="1 2">
    <name type="scientific">Sphingoaurantiacus capsulatus</name>
    <dbReference type="NCBI Taxonomy" id="1771310"/>
    <lineage>
        <taxon>Bacteria</taxon>
        <taxon>Pseudomonadati</taxon>
        <taxon>Pseudomonadota</taxon>
        <taxon>Alphaproteobacteria</taxon>
        <taxon>Sphingomonadales</taxon>
        <taxon>Sphingosinicellaceae</taxon>
        <taxon>Sphingoaurantiacus</taxon>
    </lineage>
</organism>
<protein>
    <submittedName>
        <fullName evidence="1">BrnA antitoxin family protein</fullName>
    </submittedName>
</protein>
<proteinExistence type="predicted"/>
<dbReference type="InterPro" id="IPR025528">
    <property type="entry name" value="BrnA_antitoxin"/>
</dbReference>
<evidence type="ECO:0000313" key="2">
    <source>
        <dbReference type="Proteomes" id="UP001595615"/>
    </source>
</evidence>
<gene>
    <name evidence="1" type="ORF">ACFOMD_15020</name>
</gene>